<reference evidence="1" key="1">
    <citation type="submission" date="2023-12" db="EMBL/GenBank/DDBJ databases">
        <title>Fervidustalea candida gen. nov., sp. nov., a novel member of the family Paenibacillaceae isolated from a geothermal area.</title>
        <authorList>
            <person name="Li W.-J."/>
            <person name="Jiao J.-Y."/>
            <person name="Chen Y."/>
        </authorList>
    </citation>
    <scope>NUCLEOTIDE SEQUENCE</scope>
    <source>
        <strain evidence="1">SYSU GA230002</strain>
    </source>
</reference>
<dbReference type="InterPro" id="IPR009050">
    <property type="entry name" value="Globin-like_sf"/>
</dbReference>
<keyword evidence="2" id="KW-1185">Reference proteome</keyword>
<evidence type="ECO:0000313" key="1">
    <source>
        <dbReference type="EMBL" id="MEB3104001.1"/>
    </source>
</evidence>
<dbReference type="SUPFAM" id="SSF46458">
    <property type="entry name" value="Globin-like"/>
    <property type="match status" value="1"/>
</dbReference>
<protein>
    <submittedName>
        <fullName evidence="1">Uncharacterized protein</fullName>
    </submittedName>
</protein>
<dbReference type="InterPro" id="IPR012292">
    <property type="entry name" value="Globin/Proto"/>
</dbReference>
<accession>A0ABU5ZQT7</accession>
<sequence length="84" mass="9699">MDIDVLKERQRAFIARLANDTSPLSESSGEVQQVQERHQFGIDPGRAEDWMNLMKETMEEMGLKQEIMAPLLEKIRNNNLLISL</sequence>
<comment type="caution">
    <text evidence="1">The sequence shown here is derived from an EMBL/GenBank/DDBJ whole genome shotgun (WGS) entry which is preliminary data.</text>
</comment>
<name>A0ABU5ZQT7_9BACL</name>
<dbReference type="EMBL" id="JAYJLD010000065">
    <property type="protein sequence ID" value="MEB3104001.1"/>
    <property type="molecule type" value="Genomic_DNA"/>
</dbReference>
<proteinExistence type="predicted"/>
<organism evidence="1 2">
    <name type="scientific">Ferviditalea candida</name>
    <dbReference type="NCBI Taxonomy" id="3108399"/>
    <lineage>
        <taxon>Bacteria</taxon>
        <taxon>Bacillati</taxon>
        <taxon>Bacillota</taxon>
        <taxon>Bacilli</taxon>
        <taxon>Bacillales</taxon>
        <taxon>Paenibacillaceae</taxon>
        <taxon>Ferviditalea</taxon>
    </lineage>
</organism>
<evidence type="ECO:0000313" key="2">
    <source>
        <dbReference type="Proteomes" id="UP001310386"/>
    </source>
</evidence>
<dbReference type="RefSeq" id="WP_371756124.1">
    <property type="nucleotide sequence ID" value="NZ_JAYJLD010000065.1"/>
</dbReference>
<gene>
    <name evidence="1" type="ORF">VF724_20520</name>
</gene>
<dbReference type="Proteomes" id="UP001310386">
    <property type="component" value="Unassembled WGS sequence"/>
</dbReference>
<dbReference type="Gene3D" id="1.10.490.10">
    <property type="entry name" value="Globins"/>
    <property type="match status" value="1"/>
</dbReference>